<reference evidence="3 4" key="1">
    <citation type="submission" date="2020-06" db="EMBL/GenBank/DDBJ databases">
        <title>The yeast mating-type switching endonuclease HO is a domesticated member of an unorthodox homing genetic element family.</title>
        <authorList>
            <person name="Coughlan A.Y."/>
            <person name="Lombardi L."/>
            <person name="Braun-Galleani S."/>
            <person name="Martos A.R."/>
            <person name="Galeote V."/>
            <person name="Bigey F."/>
            <person name="Dequin S."/>
            <person name="Byrne K.P."/>
            <person name="Wolfe K.H."/>
        </authorList>
    </citation>
    <scope>NUCLEOTIDE SEQUENCE [LARGE SCALE GENOMIC DNA]</scope>
    <source>
        <strain evidence="3 4">CBS2947</strain>
    </source>
</reference>
<feature type="transmembrane region" description="Helical" evidence="2">
    <location>
        <begin position="21"/>
        <end position="41"/>
    </location>
</feature>
<dbReference type="OrthoDB" id="4033420at2759"/>
<keyword evidence="4" id="KW-1185">Reference proteome</keyword>
<keyword evidence="2" id="KW-0472">Membrane</keyword>
<keyword evidence="2" id="KW-1133">Transmembrane helix</keyword>
<accession>A0A7H9HU56</accession>
<keyword evidence="2" id="KW-0812">Transmembrane</keyword>
<proteinExistence type="predicted"/>
<evidence type="ECO:0000256" key="2">
    <source>
        <dbReference type="SAM" id="Phobius"/>
    </source>
</evidence>
<protein>
    <submittedName>
        <fullName evidence="3">Uncharacterized protein</fullName>
    </submittedName>
</protein>
<dbReference type="Proteomes" id="UP000510647">
    <property type="component" value="Chromosome 3"/>
</dbReference>
<gene>
    <name evidence="3" type="ORF">HG537_0C05400</name>
</gene>
<feature type="region of interest" description="Disordered" evidence="1">
    <location>
        <begin position="409"/>
        <end position="430"/>
    </location>
</feature>
<feature type="transmembrane region" description="Helical" evidence="2">
    <location>
        <begin position="135"/>
        <end position="157"/>
    </location>
</feature>
<dbReference type="EMBL" id="CP059269">
    <property type="protein sequence ID" value="QLQ79892.1"/>
    <property type="molecule type" value="Genomic_DNA"/>
</dbReference>
<name>A0A7H9HU56_9SACH</name>
<feature type="transmembrane region" description="Helical" evidence="2">
    <location>
        <begin position="301"/>
        <end position="328"/>
    </location>
</feature>
<evidence type="ECO:0000256" key="1">
    <source>
        <dbReference type="SAM" id="MobiDB-lite"/>
    </source>
</evidence>
<sequence length="502" mass="57852">MVRISHAASYFMPLFCCSKPYVVVAGCTIATMVFMLIYMNSFLLSKQHDDPQLFKPNSQDYFRTCLLGIFSPILYYFIKTFMFNANRQFVLLNFVIDFLLNDWFILFIIVCLAYPQQQQRTMEEYSNVWHIIPRQSYVFGIAWSLGEFIICVTANLFSYQELTGVDGTSMSNGDVENMIYEVNRDTESQDSLRKTITLSKCVGVRRNSSTISQNVYCSEYDLNHYYGSTRNNHDERAVDDTVMVVDPAVNSLRLTFSRADDGLNKDAFNIRDRRRIEASSSHLSTRKFLPFQNNRELFQALLLLGLVLISNIFSIIGESMIFSIFFIFVPHHDSSFSKVVNYFGDRSFRFFLLTILLPFNLLNLIVNIAIFYWNDLEESYNHSPETPPSNSHLLTRDYTDFYDSDISLQRSRPDSTGFPESNVPLDPTTDPSPFILMTSPTELHYYNNGTTGNYDADSKILTITKNIINTWKSVVRKDSFILSTMFAWGILLFTAGLFSTLV</sequence>
<feature type="transmembrane region" description="Helical" evidence="2">
    <location>
        <begin position="61"/>
        <end position="78"/>
    </location>
</feature>
<dbReference type="AlphaFoldDB" id="A0A7H9HU56"/>
<feature type="transmembrane region" description="Helical" evidence="2">
    <location>
        <begin position="348"/>
        <end position="373"/>
    </location>
</feature>
<evidence type="ECO:0000313" key="3">
    <source>
        <dbReference type="EMBL" id="QLQ79892.1"/>
    </source>
</evidence>
<feature type="transmembrane region" description="Helical" evidence="2">
    <location>
        <begin position="90"/>
        <end position="115"/>
    </location>
</feature>
<evidence type="ECO:0000313" key="4">
    <source>
        <dbReference type="Proteomes" id="UP000510647"/>
    </source>
</evidence>
<feature type="transmembrane region" description="Helical" evidence="2">
    <location>
        <begin position="480"/>
        <end position="501"/>
    </location>
</feature>
<organism evidence="3 4">
    <name type="scientific">Torulaspora globosa</name>
    <dbReference type="NCBI Taxonomy" id="48254"/>
    <lineage>
        <taxon>Eukaryota</taxon>
        <taxon>Fungi</taxon>
        <taxon>Dikarya</taxon>
        <taxon>Ascomycota</taxon>
        <taxon>Saccharomycotina</taxon>
        <taxon>Saccharomycetes</taxon>
        <taxon>Saccharomycetales</taxon>
        <taxon>Saccharomycetaceae</taxon>
        <taxon>Torulaspora</taxon>
    </lineage>
</organism>